<reference evidence="5 6" key="1">
    <citation type="submission" date="2019-06" db="EMBL/GenBank/DDBJ databases">
        <authorList>
            <person name="Mardanova A.M."/>
            <person name="Pudova D.S."/>
            <person name="Shagimardanova E.I."/>
            <person name="Gogoleva N.E."/>
            <person name="Lutfullin M.T."/>
            <person name="Hadieva G.F."/>
            <person name="Sharipova M.R."/>
        </authorList>
    </citation>
    <scope>NUCLEOTIDE SEQUENCE [LARGE SCALE GENOMIC DNA]</scope>
    <source>
        <strain evidence="5 6">MG-1</strain>
    </source>
</reference>
<dbReference type="GO" id="GO:0008840">
    <property type="term" value="F:4-hydroxy-tetrahydrodipicolinate synthase activity"/>
    <property type="evidence" value="ECO:0007669"/>
    <property type="project" value="TreeGrafter"/>
</dbReference>
<dbReference type="SUPFAM" id="SSF51569">
    <property type="entry name" value="Aldolase"/>
    <property type="match status" value="1"/>
</dbReference>
<protein>
    <submittedName>
        <fullName evidence="5">Dihydrodipicolinate synthase family protein</fullName>
    </submittedName>
</protein>
<comment type="similarity">
    <text evidence="1 3">Belongs to the DapA family.</text>
</comment>
<evidence type="ECO:0000313" key="6">
    <source>
        <dbReference type="Proteomes" id="UP000314223"/>
    </source>
</evidence>
<dbReference type="SMART" id="SM01130">
    <property type="entry name" value="DHDPS"/>
    <property type="match status" value="1"/>
</dbReference>
<dbReference type="AlphaFoldDB" id="A0A5C4WXK0"/>
<dbReference type="Pfam" id="PF00701">
    <property type="entry name" value="DHDPS"/>
    <property type="match status" value="1"/>
</dbReference>
<dbReference type="GO" id="GO:0005829">
    <property type="term" value="C:cytosol"/>
    <property type="evidence" value="ECO:0007669"/>
    <property type="project" value="TreeGrafter"/>
</dbReference>
<sequence length="294" mass="31279">MKLHGLLPILATPFSPNEEVDLNSLRRLIDFQVTSGADGFAVFGMASEGFALTTQERESILRTARKEVGDGFTIIAGINATSTTTAIEAGLQAREWGADALMVLPPYLAKPAEDQLVDFFVDVAQNTETPIMVQDAPGPSSVTIPTDRIAEMSECSGISAVKVEAPPTAEKVKAVVSKVAQGFPVLGGLNARELISEFRNGACGTMPACEITDVFRPIVSALLGADTTVDVDEEVRRIQPLLDVGVTPGEAWAIHKQVLVRRGLIDHDTVRFPARKLSASTLARLDSALSGLGL</sequence>
<dbReference type="PRINTS" id="PR00146">
    <property type="entry name" value="DHPICSNTHASE"/>
</dbReference>
<feature type="binding site" evidence="4">
    <location>
        <position position="206"/>
    </location>
    <ligand>
        <name>pyruvate</name>
        <dbReference type="ChEBI" id="CHEBI:15361"/>
    </ligand>
</feature>
<organism evidence="5 6">
    <name type="scientific">Brevibacterium sediminis</name>
    <dbReference type="NCBI Taxonomy" id="1857024"/>
    <lineage>
        <taxon>Bacteria</taxon>
        <taxon>Bacillati</taxon>
        <taxon>Actinomycetota</taxon>
        <taxon>Actinomycetes</taxon>
        <taxon>Micrococcales</taxon>
        <taxon>Brevibacteriaceae</taxon>
        <taxon>Brevibacterium</taxon>
    </lineage>
</organism>
<evidence type="ECO:0000256" key="4">
    <source>
        <dbReference type="PIRSR" id="PIRSR001365-2"/>
    </source>
</evidence>
<dbReference type="PIRSF" id="PIRSF001365">
    <property type="entry name" value="DHDPS"/>
    <property type="match status" value="1"/>
</dbReference>
<dbReference type="PANTHER" id="PTHR12128">
    <property type="entry name" value="DIHYDRODIPICOLINATE SYNTHASE"/>
    <property type="match status" value="1"/>
</dbReference>
<keyword evidence="2 3" id="KW-0456">Lyase</keyword>
<evidence type="ECO:0000256" key="1">
    <source>
        <dbReference type="ARBA" id="ARBA00007592"/>
    </source>
</evidence>
<dbReference type="RefSeq" id="WP_139470229.1">
    <property type="nucleotide sequence ID" value="NZ_VDMQ01000014.1"/>
</dbReference>
<dbReference type="Gene3D" id="3.20.20.70">
    <property type="entry name" value="Aldolase class I"/>
    <property type="match status" value="1"/>
</dbReference>
<dbReference type="CDD" id="cd00408">
    <property type="entry name" value="DHDPS-like"/>
    <property type="match status" value="1"/>
</dbReference>
<name>A0A5C4WXK0_9MICO</name>
<gene>
    <name evidence="5" type="ORF">FHQ09_17450</name>
</gene>
<evidence type="ECO:0000256" key="3">
    <source>
        <dbReference type="PIRNR" id="PIRNR001365"/>
    </source>
</evidence>
<dbReference type="InterPro" id="IPR013785">
    <property type="entry name" value="Aldolase_TIM"/>
</dbReference>
<dbReference type="PANTHER" id="PTHR12128:SF66">
    <property type="entry name" value="4-HYDROXY-2-OXOGLUTARATE ALDOLASE, MITOCHONDRIAL"/>
    <property type="match status" value="1"/>
</dbReference>
<evidence type="ECO:0000313" key="5">
    <source>
        <dbReference type="EMBL" id="TNM52901.1"/>
    </source>
</evidence>
<dbReference type="EMBL" id="VDMQ01000014">
    <property type="protein sequence ID" value="TNM52901.1"/>
    <property type="molecule type" value="Genomic_DNA"/>
</dbReference>
<accession>A0A5C4WXK0</accession>
<comment type="caution">
    <text evidence="5">The sequence shown here is derived from an EMBL/GenBank/DDBJ whole genome shotgun (WGS) entry which is preliminary data.</text>
</comment>
<proteinExistence type="inferred from homology"/>
<dbReference type="InterPro" id="IPR002220">
    <property type="entry name" value="DapA-like"/>
</dbReference>
<dbReference type="Proteomes" id="UP000314223">
    <property type="component" value="Unassembled WGS sequence"/>
</dbReference>
<evidence type="ECO:0000256" key="2">
    <source>
        <dbReference type="ARBA" id="ARBA00023239"/>
    </source>
</evidence>